<feature type="region of interest" description="Disordered" evidence="1">
    <location>
        <begin position="307"/>
        <end position="359"/>
    </location>
</feature>
<evidence type="ECO:0000256" key="1">
    <source>
        <dbReference type="SAM" id="MobiDB-lite"/>
    </source>
</evidence>
<proteinExistence type="predicted"/>
<feature type="compositionally biased region" description="Polar residues" evidence="1">
    <location>
        <begin position="266"/>
        <end position="282"/>
    </location>
</feature>
<feature type="region of interest" description="Disordered" evidence="1">
    <location>
        <begin position="1"/>
        <end position="73"/>
    </location>
</feature>
<feature type="region of interest" description="Disordered" evidence="1">
    <location>
        <begin position="266"/>
        <end position="287"/>
    </location>
</feature>
<keyword evidence="3" id="KW-1185">Reference proteome</keyword>
<evidence type="ECO:0000313" key="3">
    <source>
        <dbReference type="Proteomes" id="UP000799436"/>
    </source>
</evidence>
<gene>
    <name evidence="2" type="ORF">EJ03DRAFT_325017</name>
</gene>
<protein>
    <submittedName>
        <fullName evidence="2">Uncharacterized protein</fullName>
    </submittedName>
</protein>
<dbReference type="AlphaFoldDB" id="A0A6G1LIE3"/>
<name>A0A6G1LIE3_9PEZI</name>
<evidence type="ECO:0000313" key="2">
    <source>
        <dbReference type="EMBL" id="KAF2772188.1"/>
    </source>
</evidence>
<reference evidence="2" key="1">
    <citation type="journal article" date="2020" name="Stud. Mycol.">
        <title>101 Dothideomycetes genomes: a test case for predicting lifestyles and emergence of pathogens.</title>
        <authorList>
            <person name="Haridas S."/>
            <person name="Albert R."/>
            <person name="Binder M."/>
            <person name="Bloem J."/>
            <person name="Labutti K."/>
            <person name="Salamov A."/>
            <person name="Andreopoulos B."/>
            <person name="Baker S."/>
            <person name="Barry K."/>
            <person name="Bills G."/>
            <person name="Bluhm B."/>
            <person name="Cannon C."/>
            <person name="Castanera R."/>
            <person name="Culley D."/>
            <person name="Daum C."/>
            <person name="Ezra D."/>
            <person name="Gonzalez J."/>
            <person name="Henrissat B."/>
            <person name="Kuo A."/>
            <person name="Liang C."/>
            <person name="Lipzen A."/>
            <person name="Lutzoni F."/>
            <person name="Magnuson J."/>
            <person name="Mondo S."/>
            <person name="Nolan M."/>
            <person name="Ohm R."/>
            <person name="Pangilinan J."/>
            <person name="Park H.-J."/>
            <person name="Ramirez L."/>
            <person name="Alfaro M."/>
            <person name="Sun H."/>
            <person name="Tritt A."/>
            <person name="Yoshinaga Y."/>
            <person name="Zwiers L.-H."/>
            <person name="Turgeon B."/>
            <person name="Goodwin S."/>
            <person name="Spatafora J."/>
            <person name="Crous P."/>
            <person name="Grigoriev I."/>
        </authorList>
    </citation>
    <scope>NUCLEOTIDE SEQUENCE</scope>
    <source>
        <strain evidence="2">CBS 116005</strain>
    </source>
</reference>
<sequence length="359" mass="39701">MATQLHKTTKLRHLIDLPRLAGEQRPSEESAQWRGESGVSSNDESPVDSVVSCEDRQVNKSQRRPNKPTKEALRGDMDGLAHQAYRSLNLAQPTSPRKQRPLVVDYNHSVVDVPMSRAIKPQRPNDGPLRNIPAPGWRYCPKARSLPARHDSLAWDGKRRSRVDSIPDVENESSEDVDQVLKRKDSGAQLTELKEGSLRAAEKAAQLDEVYYRAVLRACKLGRSRGRAASQPAKPFSPWAHPDCPPDPLYHPEIASALASDLVATQSRPMTPQTPAQSSQMSLAKWSDEEEVPDYIKQLVAHGLIDKKDTKHWNVRTKSGGNPKNPSKSSRNGKSAGHALRGLLKKPQAASVRSLSLSS</sequence>
<organism evidence="2 3">
    <name type="scientific">Teratosphaeria nubilosa</name>
    <dbReference type="NCBI Taxonomy" id="161662"/>
    <lineage>
        <taxon>Eukaryota</taxon>
        <taxon>Fungi</taxon>
        <taxon>Dikarya</taxon>
        <taxon>Ascomycota</taxon>
        <taxon>Pezizomycotina</taxon>
        <taxon>Dothideomycetes</taxon>
        <taxon>Dothideomycetidae</taxon>
        <taxon>Mycosphaerellales</taxon>
        <taxon>Teratosphaeriaceae</taxon>
        <taxon>Teratosphaeria</taxon>
    </lineage>
</organism>
<accession>A0A6G1LIE3</accession>
<dbReference type="Proteomes" id="UP000799436">
    <property type="component" value="Unassembled WGS sequence"/>
</dbReference>
<feature type="compositionally biased region" description="Polar residues" evidence="1">
    <location>
        <begin position="316"/>
        <end position="333"/>
    </location>
</feature>
<dbReference type="EMBL" id="ML995816">
    <property type="protein sequence ID" value="KAF2772188.1"/>
    <property type="molecule type" value="Genomic_DNA"/>
</dbReference>
<dbReference type="OrthoDB" id="10360910at2759"/>